<evidence type="ECO:0000313" key="2">
    <source>
        <dbReference type="EMBL" id="MBX0323377.1"/>
    </source>
</evidence>
<evidence type="ECO:0000256" key="1">
    <source>
        <dbReference type="SAM" id="Phobius"/>
    </source>
</evidence>
<dbReference type="EMBL" id="RKLR01000003">
    <property type="protein sequence ID" value="MBX0323377.1"/>
    <property type="molecule type" value="Genomic_DNA"/>
</dbReference>
<evidence type="ECO:0008006" key="4">
    <source>
        <dbReference type="Google" id="ProtNLM"/>
    </source>
</evidence>
<keyword evidence="1" id="KW-1133">Transmembrane helix</keyword>
<evidence type="ECO:0000313" key="3">
    <source>
        <dbReference type="Proteomes" id="UP001430377"/>
    </source>
</evidence>
<proteinExistence type="predicted"/>
<keyword evidence="1" id="KW-0472">Membrane</keyword>
<gene>
    <name evidence="2" type="ORF">EGH21_10085</name>
</gene>
<dbReference type="Proteomes" id="UP001430377">
    <property type="component" value="Unassembled WGS sequence"/>
</dbReference>
<protein>
    <recommendedName>
        <fullName evidence="4">DUF350 domain-containing protein</fullName>
    </recommendedName>
</protein>
<organism evidence="2 3">
    <name type="scientific">Haloarcula rubra</name>
    <dbReference type="NCBI Taxonomy" id="2487747"/>
    <lineage>
        <taxon>Archaea</taxon>
        <taxon>Methanobacteriati</taxon>
        <taxon>Methanobacteriota</taxon>
        <taxon>Stenosarchaea group</taxon>
        <taxon>Halobacteria</taxon>
        <taxon>Halobacteriales</taxon>
        <taxon>Haloarculaceae</taxon>
        <taxon>Haloarcula</taxon>
    </lineage>
</organism>
<sequence length="67" mass="6688">MGIGLGVLFGVVAVGAAVLAAVNSYNYAIRHAQELETSGLLLNSGVGFGVAMLAASLALVAIHVYDA</sequence>
<keyword evidence="1" id="KW-0812">Transmembrane</keyword>
<feature type="transmembrane region" description="Helical" evidence="1">
    <location>
        <begin position="44"/>
        <end position="65"/>
    </location>
</feature>
<dbReference type="Pfam" id="PF24369">
    <property type="entry name" value="DUF7525"/>
    <property type="match status" value="1"/>
</dbReference>
<accession>A0AAW4PSW0</accession>
<comment type="caution">
    <text evidence="2">The sequence shown here is derived from an EMBL/GenBank/DDBJ whole genome shotgun (WGS) entry which is preliminary data.</text>
</comment>
<name>A0AAW4PSW0_9EURY</name>
<dbReference type="AlphaFoldDB" id="A0AAW4PSW0"/>
<keyword evidence="3" id="KW-1185">Reference proteome</keyword>
<dbReference type="InterPro" id="IPR055947">
    <property type="entry name" value="DUF7525"/>
</dbReference>
<reference evidence="2 3" key="1">
    <citation type="submission" date="2021-06" db="EMBL/GenBank/DDBJ databases">
        <title>Halomicroarcula sp. a new haloarchaeum isolated from saline soil.</title>
        <authorList>
            <person name="Duran-Viseras A."/>
            <person name="Sanchez-Porro C."/>
            <person name="Ventosa A."/>
        </authorList>
    </citation>
    <scope>NUCLEOTIDE SEQUENCE [LARGE SCALE GENOMIC DNA]</scope>
    <source>
        <strain evidence="2 3">F13</strain>
    </source>
</reference>